<organism evidence="1 2">
    <name type="scientific">Fraxinus pennsylvanica</name>
    <dbReference type="NCBI Taxonomy" id="56036"/>
    <lineage>
        <taxon>Eukaryota</taxon>
        <taxon>Viridiplantae</taxon>
        <taxon>Streptophyta</taxon>
        <taxon>Embryophyta</taxon>
        <taxon>Tracheophyta</taxon>
        <taxon>Spermatophyta</taxon>
        <taxon>Magnoliopsida</taxon>
        <taxon>eudicotyledons</taxon>
        <taxon>Gunneridae</taxon>
        <taxon>Pentapetalae</taxon>
        <taxon>asterids</taxon>
        <taxon>lamiids</taxon>
        <taxon>Lamiales</taxon>
        <taxon>Oleaceae</taxon>
        <taxon>Oleeae</taxon>
        <taxon>Fraxinus</taxon>
    </lineage>
</organism>
<protein>
    <submittedName>
        <fullName evidence="1">Uncharacterized protein</fullName>
    </submittedName>
</protein>
<dbReference type="EMBL" id="OU503047">
    <property type="protein sequence ID" value="CAI9772338.1"/>
    <property type="molecule type" value="Genomic_DNA"/>
</dbReference>
<keyword evidence="2" id="KW-1185">Reference proteome</keyword>
<reference evidence="1" key="1">
    <citation type="submission" date="2023-05" db="EMBL/GenBank/DDBJ databases">
        <authorList>
            <person name="Huff M."/>
        </authorList>
    </citation>
    <scope>NUCLEOTIDE SEQUENCE</scope>
</reference>
<dbReference type="AlphaFoldDB" id="A0AAD1ZN94"/>
<dbReference type="Proteomes" id="UP000834106">
    <property type="component" value="Chromosome 12"/>
</dbReference>
<gene>
    <name evidence="1" type="ORF">FPE_LOCUS19768</name>
</gene>
<evidence type="ECO:0000313" key="1">
    <source>
        <dbReference type="EMBL" id="CAI9772338.1"/>
    </source>
</evidence>
<accession>A0AAD1ZN94</accession>
<proteinExistence type="predicted"/>
<name>A0AAD1ZN94_9LAMI</name>
<evidence type="ECO:0000313" key="2">
    <source>
        <dbReference type="Proteomes" id="UP000834106"/>
    </source>
</evidence>
<sequence>MYSKKTKDFPPWLKLRLSVNERLSAQKPCKPESSALRRLLKTLEDHWTIKCNDAVMRIVEARVKGSVKEWLLILDRENELKFVHWKEMSHKPYFLSTFYVKVMVTQLNRISKVSYPATMLMKPWADTLANTNTNHETYVELIEHYKLFIEKPAPVFDMKQVTITLSFEDEMVRSCITQIASDDSSWATFEALAAIF</sequence>